<dbReference type="Pfam" id="PF00078">
    <property type="entry name" value="RVT_1"/>
    <property type="match status" value="1"/>
</dbReference>
<dbReference type="Proteomes" id="UP001152795">
    <property type="component" value="Unassembled WGS sequence"/>
</dbReference>
<dbReference type="InterPro" id="IPR005135">
    <property type="entry name" value="Endo/exonuclease/phosphatase"/>
</dbReference>
<dbReference type="PANTHER" id="PTHR47510:SF3">
    <property type="entry name" value="ENDO_EXONUCLEASE_PHOSPHATASE DOMAIN-CONTAINING PROTEIN"/>
    <property type="match status" value="1"/>
</dbReference>
<feature type="non-terminal residue" evidence="1">
    <location>
        <position position="777"/>
    </location>
</feature>
<comment type="caution">
    <text evidence="1">The sequence shown here is derived from an EMBL/GenBank/DDBJ whole genome shotgun (WGS) entry which is preliminary data.</text>
</comment>
<dbReference type="PANTHER" id="PTHR47510">
    <property type="entry name" value="REVERSE TRANSCRIPTASE DOMAIN-CONTAINING PROTEIN"/>
    <property type="match status" value="1"/>
</dbReference>
<dbReference type="OrthoDB" id="5985125at2759"/>
<organism evidence="1 2">
    <name type="scientific">Paramuricea clavata</name>
    <name type="common">Red gorgonian</name>
    <name type="synonym">Violescent sea-whip</name>
    <dbReference type="NCBI Taxonomy" id="317549"/>
    <lineage>
        <taxon>Eukaryota</taxon>
        <taxon>Metazoa</taxon>
        <taxon>Cnidaria</taxon>
        <taxon>Anthozoa</taxon>
        <taxon>Octocorallia</taxon>
        <taxon>Malacalcyonacea</taxon>
        <taxon>Plexauridae</taxon>
        <taxon>Paramuricea</taxon>
    </lineage>
</organism>
<name>A0A6S7KL18_PARCT</name>
<keyword evidence="2" id="KW-1185">Reference proteome</keyword>
<reference evidence="1" key="1">
    <citation type="submission" date="2020-04" db="EMBL/GenBank/DDBJ databases">
        <authorList>
            <person name="Alioto T."/>
            <person name="Alioto T."/>
            <person name="Gomez Garrido J."/>
        </authorList>
    </citation>
    <scope>NUCLEOTIDE SEQUENCE</scope>
    <source>
        <strain evidence="1">A484AB</strain>
    </source>
</reference>
<dbReference type="AlphaFoldDB" id="A0A6S7KL18"/>
<evidence type="ECO:0000313" key="2">
    <source>
        <dbReference type="Proteomes" id="UP001152795"/>
    </source>
</evidence>
<dbReference type="GO" id="GO:0003824">
    <property type="term" value="F:catalytic activity"/>
    <property type="evidence" value="ECO:0007669"/>
    <property type="project" value="InterPro"/>
</dbReference>
<dbReference type="PROSITE" id="PS50878">
    <property type="entry name" value="RT_POL"/>
    <property type="match status" value="1"/>
</dbReference>
<dbReference type="EMBL" id="CACRXK020011300">
    <property type="protein sequence ID" value="CAB4021168.1"/>
    <property type="molecule type" value="Genomic_DNA"/>
</dbReference>
<dbReference type="Gene3D" id="3.60.10.10">
    <property type="entry name" value="Endonuclease/exonuclease/phosphatase"/>
    <property type="match status" value="1"/>
</dbReference>
<dbReference type="CDD" id="cd01650">
    <property type="entry name" value="RT_nLTR_like"/>
    <property type="match status" value="1"/>
</dbReference>
<dbReference type="SUPFAM" id="SSF56672">
    <property type="entry name" value="DNA/RNA polymerases"/>
    <property type="match status" value="1"/>
</dbReference>
<dbReference type="PROSITE" id="PS51257">
    <property type="entry name" value="PROKAR_LIPOPROTEIN"/>
    <property type="match status" value="1"/>
</dbReference>
<evidence type="ECO:0000313" key="1">
    <source>
        <dbReference type="EMBL" id="CAB4021168.1"/>
    </source>
</evidence>
<protein>
    <submittedName>
        <fullName evidence="1">Uncharacterized protein</fullName>
    </submittedName>
</protein>
<dbReference type="Pfam" id="PF14529">
    <property type="entry name" value="Exo_endo_phos_2"/>
    <property type="match status" value="1"/>
</dbReference>
<dbReference type="InterPro" id="IPR000477">
    <property type="entry name" value="RT_dom"/>
</dbReference>
<accession>A0A6S7KL18</accession>
<dbReference type="InterPro" id="IPR036691">
    <property type="entry name" value="Endo/exonu/phosph_ase_sf"/>
</dbReference>
<sequence>MVVTLKPALILLVFLACIQVKKTAFVTSDTVGLSTEGKEISSGNESFISSSLWQPKRNGRSVQLRNSTRSYITLLILLCGDVESCPGPTSAQIGGGERVIDELMSLLKVKGLKILHQNTRGLSSNFAYISELFQSFKGIDILTLSETHIDEQDGFEPDSYYDIPGYSFISRPRKSGKGGGVGAYISDGLIWDRRLDLENEKIEVVWFEIRPKSSKGILIASVYRPPDSSKHLNKDFNELFNSMLTKAMSESKETILLGDMNANFLDNKDNKDLKSIFNVHGLKQMIRQPTRIAESTESLIDIILTNKPVNLVQSEVIPTSIGDHEMIGCARKLNSNHYNARLISCRDYKNYNPELLKTDLRKINWMPFYNESNVNDAWLLLKSTLTNLYNRHAPIIKKNVRGKPAPWLNEDIKSIMNERDQLLRKSRRTRSIADSLAYKQKRNETNIAIRRAKSSYYKNLLSENSENPSKFWKVLKSIFPCKNFKKHNSQSFDIDGEVKSCNPSTIANAFGEFFAGTVKTLKEKAFPLCDFAWRTPASMSVRTDLKFKFQPVSKFEVERKLKSIKRSKATGLDDLPPGLLKDSAELIAAPLTHLVNLSLATNIFPADWKNAKIIPIYKSGAHSNLDNYRPISILPVLSKIIEKIVHRQLMSFLDKNSLLSEFQFGFRRGLSTELATTLLLDDIRREVDSGKLVGAVFIDLSKAFDTISHAKLLDKLSRYGINDGELEWFKDYLFSRKAVVSYNNCLSEVHEIYSGVPQGSILGPLLFLVFFNDITDV</sequence>
<dbReference type="InterPro" id="IPR043502">
    <property type="entry name" value="DNA/RNA_pol_sf"/>
</dbReference>
<proteinExistence type="predicted"/>
<gene>
    <name evidence="1" type="ORF">PACLA_8A085084</name>
</gene>
<dbReference type="SUPFAM" id="SSF56219">
    <property type="entry name" value="DNase I-like"/>
    <property type="match status" value="1"/>
</dbReference>